<feature type="region of interest" description="Disordered" evidence="1">
    <location>
        <begin position="1"/>
        <end position="50"/>
    </location>
</feature>
<feature type="compositionally biased region" description="Basic and acidic residues" evidence="1">
    <location>
        <begin position="1"/>
        <end position="11"/>
    </location>
</feature>
<dbReference type="EMBL" id="QAPF01000581">
    <property type="protein sequence ID" value="TEA10418.1"/>
    <property type="molecule type" value="Genomic_DNA"/>
</dbReference>
<gene>
    <name evidence="2" type="ORF">C8034_v010015</name>
</gene>
<feature type="compositionally biased region" description="Low complexity" evidence="1">
    <location>
        <begin position="29"/>
        <end position="38"/>
    </location>
</feature>
<proteinExistence type="predicted"/>
<dbReference type="Proteomes" id="UP000295604">
    <property type="component" value="Unassembled WGS sequence"/>
</dbReference>
<comment type="caution">
    <text evidence="2">The sequence shown here is derived from an EMBL/GenBank/DDBJ whole genome shotgun (WGS) entry which is preliminary data.</text>
</comment>
<evidence type="ECO:0000256" key="1">
    <source>
        <dbReference type="SAM" id="MobiDB-lite"/>
    </source>
</evidence>
<accession>A0A4R8T1I9</accession>
<organism evidence="2 3">
    <name type="scientific">Colletotrichum sidae</name>
    <dbReference type="NCBI Taxonomy" id="1347389"/>
    <lineage>
        <taxon>Eukaryota</taxon>
        <taxon>Fungi</taxon>
        <taxon>Dikarya</taxon>
        <taxon>Ascomycota</taxon>
        <taxon>Pezizomycotina</taxon>
        <taxon>Sordariomycetes</taxon>
        <taxon>Hypocreomycetidae</taxon>
        <taxon>Glomerellales</taxon>
        <taxon>Glomerellaceae</taxon>
        <taxon>Colletotrichum</taxon>
        <taxon>Colletotrichum orbiculare species complex</taxon>
    </lineage>
</organism>
<keyword evidence="3" id="KW-1185">Reference proteome</keyword>
<protein>
    <submittedName>
        <fullName evidence="2">Uncharacterized protein</fullName>
    </submittedName>
</protein>
<dbReference type="AlphaFoldDB" id="A0A4R8T1I9"/>
<sequence>MELFERRDEHPGRRRQPVHHQRELRHQQEATAAAAQSQEPEKGPQHSGLAVQRYRFANGRGIEHPRPGFHTGPVEVLKNGTVVSNGTVLTEDVPNSDFNSTLF</sequence>
<reference evidence="2 3" key="1">
    <citation type="submission" date="2018-11" db="EMBL/GenBank/DDBJ databases">
        <title>Genome sequence and assembly of Colletotrichum sidae.</title>
        <authorList>
            <person name="Gan P."/>
            <person name="Shirasu K."/>
        </authorList>
    </citation>
    <scope>NUCLEOTIDE SEQUENCE [LARGE SCALE GENOMIC DNA]</scope>
    <source>
        <strain evidence="2 3">CBS 518.97</strain>
    </source>
</reference>
<evidence type="ECO:0000313" key="3">
    <source>
        <dbReference type="Proteomes" id="UP000295604"/>
    </source>
</evidence>
<name>A0A4R8T1I9_9PEZI</name>
<evidence type="ECO:0000313" key="2">
    <source>
        <dbReference type="EMBL" id="TEA10418.1"/>
    </source>
</evidence>